<evidence type="ECO:0000313" key="8">
    <source>
        <dbReference type="Proteomes" id="UP001291999"/>
    </source>
</evidence>
<comment type="caution">
    <text evidence="7">The sequence shown here is derived from an EMBL/GenBank/DDBJ whole genome shotgun (WGS) entry which is preliminary data.</text>
</comment>
<keyword evidence="8" id="KW-1185">Reference proteome</keyword>
<comment type="similarity">
    <text evidence="1">Belongs to the Arg-specific ADP-ribosyltransferase family.</text>
</comment>
<organism evidence="7 8">
    <name type="scientific">Nocardioides renjunii</name>
    <dbReference type="NCBI Taxonomy" id="3095075"/>
    <lineage>
        <taxon>Bacteria</taxon>
        <taxon>Bacillati</taxon>
        <taxon>Actinomycetota</taxon>
        <taxon>Actinomycetes</taxon>
        <taxon>Propionibacteriales</taxon>
        <taxon>Nocardioidaceae</taxon>
        <taxon>Nocardioides</taxon>
    </lineage>
</organism>
<dbReference type="EC" id="2.4.2.31" evidence="2"/>
<evidence type="ECO:0000256" key="3">
    <source>
        <dbReference type="ARBA" id="ARBA00022676"/>
    </source>
</evidence>
<dbReference type="InterPro" id="IPR000768">
    <property type="entry name" value="ART"/>
</dbReference>
<keyword evidence="5" id="KW-0548">Nucleotidyltransferase</keyword>
<dbReference type="EMBL" id="JAXQPW010000001">
    <property type="protein sequence ID" value="MDZ5661056.1"/>
    <property type="molecule type" value="Genomic_DNA"/>
</dbReference>
<reference evidence="7 8" key="1">
    <citation type="submission" date="2023-11" db="EMBL/GenBank/DDBJ databases">
        <title>Novel species in genus Nocardioides.</title>
        <authorList>
            <person name="Zhou H."/>
        </authorList>
    </citation>
    <scope>NUCLEOTIDE SEQUENCE [LARGE SCALE GENOMIC DNA]</scope>
    <source>
        <strain evidence="7 8">S-58</strain>
    </source>
</reference>
<dbReference type="Proteomes" id="UP001291999">
    <property type="component" value="Unassembled WGS sequence"/>
</dbReference>
<evidence type="ECO:0000256" key="5">
    <source>
        <dbReference type="ARBA" id="ARBA00022695"/>
    </source>
</evidence>
<dbReference type="Gene3D" id="3.90.176.10">
    <property type="entry name" value="Toxin ADP-ribosyltransferase, Chain A, domain 1"/>
    <property type="match status" value="1"/>
</dbReference>
<proteinExistence type="inferred from homology"/>
<name>A0ABU5K7W5_9ACTN</name>
<protein>
    <recommendedName>
        <fullName evidence="2">NAD(+)--protein-arginine ADP-ribosyltransferase</fullName>
        <ecNumber evidence="2">2.4.2.31</ecNumber>
    </recommendedName>
</protein>
<evidence type="ECO:0000256" key="2">
    <source>
        <dbReference type="ARBA" id="ARBA00012031"/>
    </source>
</evidence>
<dbReference type="RefSeq" id="WP_322423426.1">
    <property type="nucleotide sequence ID" value="NZ_JAXQPW010000001.1"/>
</dbReference>
<sequence>MTQTPDLGALLSTLEQLPPHQGIVFRGCEARSHERWPGRARVTETLLSTSRDPRVATENFTTDAVYAILCRTGRSIEPFSAARHEREVVLLPGTVLTLVTRVRVKDLGVIVVEEFDPDAGPDPEPVDLGALQVEIGRAILEAELREPVPAPIEGKFAGDIA</sequence>
<evidence type="ECO:0000256" key="1">
    <source>
        <dbReference type="ARBA" id="ARBA00009558"/>
    </source>
</evidence>
<dbReference type="SUPFAM" id="SSF56399">
    <property type="entry name" value="ADP-ribosylation"/>
    <property type="match status" value="1"/>
</dbReference>
<evidence type="ECO:0000313" key="7">
    <source>
        <dbReference type="EMBL" id="MDZ5661056.1"/>
    </source>
</evidence>
<keyword evidence="3" id="KW-0328">Glycosyltransferase</keyword>
<accession>A0ABU5K7W5</accession>
<evidence type="ECO:0000256" key="4">
    <source>
        <dbReference type="ARBA" id="ARBA00022679"/>
    </source>
</evidence>
<keyword evidence="4" id="KW-0808">Transferase</keyword>
<dbReference type="Pfam" id="PF01129">
    <property type="entry name" value="ART"/>
    <property type="match status" value="1"/>
</dbReference>
<evidence type="ECO:0000256" key="6">
    <source>
        <dbReference type="ARBA" id="ARBA00047597"/>
    </source>
</evidence>
<comment type="catalytic activity">
    <reaction evidence="6">
        <text>L-arginyl-[protein] + NAD(+) = N(omega)-(ADP-D-ribosyl)-L-arginyl-[protein] + nicotinamide + H(+)</text>
        <dbReference type="Rhea" id="RHEA:19149"/>
        <dbReference type="Rhea" id="RHEA-COMP:10532"/>
        <dbReference type="Rhea" id="RHEA-COMP:15087"/>
        <dbReference type="ChEBI" id="CHEBI:15378"/>
        <dbReference type="ChEBI" id="CHEBI:17154"/>
        <dbReference type="ChEBI" id="CHEBI:29965"/>
        <dbReference type="ChEBI" id="CHEBI:57540"/>
        <dbReference type="ChEBI" id="CHEBI:142554"/>
        <dbReference type="EC" id="2.4.2.31"/>
    </reaction>
</comment>
<gene>
    <name evidence="7" type="ORF">SFC79_04700</name>
</gene>